<keyword evidence="3" id="KW-0210">Decarboxylase</keyword>
<proteinExistence type="inferred from homology"/>
<gene>
    <name evidence="8" type="ORF">DPQ25_09960</name>
</gene>
<comment type="similarity">
    <text evidence="2">Belongs to the Orn/Lys/Arg decarboxylase class-I family.</text>
</comment>
<organism evidence="8 9">
    <name type="scientific">Hydrogeniiclostridium mannosilyticum</name>
    <dbReference type="NCBI Taxonomy" id="2764322"/>
    <lineage>
        <taxon>Bacteria</taxon>
        <taxon>Bacillati</taxon>
        <taxon>Bacillota</taxon>
        <taxon>Clostridia</taxon>
        <taxon>Eubacteriales</taxon>
        <taxon>Acutalibacteraceae</taxon>
        <taxon>Hydrogeniiclostridium</taxon>
    </lineage>
</organism>
<dbReference type="InterPro" id="IPR000310">
    <property type="entry name" value="Orn/Lys/Arg_deCO2ase_major_dom"/>
</dbReference>
<feature type="domain" description="Orn/Lys/Arg decarboxylase C-terminal" evidence="7">
    <location>
        <begin position="380"/>
        <end position="425"/>
    </location>
</feature>
<name>A0A328UBV9_9FIRM</name>
<comment type="caution">
    <text evidence="8">The sequence shown here is derived from an EMBL/GenBank/DDBJ whole genome shotgun (WGS) entry which is preliminary data.</text>
</comment>
<dbReference type="Pfam" id="PF01276">
    <property type="entry name" value="OKR_DC_1"/>
    <property type="match status" value="1"/>
</dbReference>
<dbReference type="GO" id="GO:0016831">
    <property type="term" value="F:carboxy-lyase activity"/>
    <property type="evidence" value="ECO:0007669"/>
    <property type="project" value="UniProtKB-KW"/>
</dbReference>
<keyword evidence="5" id="KW-0456">Lyase</keyword>
<dbReference type="Proteomes" id="UP000249377">
    <property type="component" value="Unassembled WGS sequence"/>
</dbReference>
<dbReference type="SUPFAM" id="SSF53383">
    <property type="entry name" value="PLP-dependent transferases"/>
    <property type="match status" value="1"/>
</dbReference>
<dbReference type="Gene3D" id="3.90.100.10">
    <property type="entry name" value="Orn/Lys/Arg decarboxylase, C-terminal domain"/>
    <property type="match status" value="1"/>
</dbReference>
<keyword evidence="4" id="KW-0663">Pyridoxal phosphate</keyword>
<evidence type="ECO:0000256" key="4">
    <source>
        <dbReference type="ARBA" id="ARBA00022898"/>
    </source>
</evidence>
<evidence type="ECO:0000256" key="2">
    <source>
        <dbReference type="ARBA" id="ARBA00010671"/>
    </source>
</evidence>
<dbReference type="AlphaFoldDB" id="A0A328UBV9"/>
<accession>A0A328UBV9</accession>
<evidence type="ECO:0000256" key="3">
    <source>
        <dbReference type="ARBA" id="ARBA00022793"/>
    </source>
</evidence>
<evidence type="ECO:0000313" key="8">
    <source>
        <dbReference type="EMBL" id="RAQ28317.1"/>
    </source>
</evidence>
<dbReference type="InterPro" id="IPR008286">
    <property type="entry name" value="Prn/Lys/Arg_de-COase_C"/>
</dbReference>
<evidence type="ECO:0000259" key="6">
    <source>
        <dbReference type="Pfam" id="PF01276"/>
    </source>
</evidence>
<dbReference type="InterPro" id="IPR015424">
    <property type="entry name" value="PyrdxlP-dep_Trfase"/>
</dbReference>
<feature type="domain" description="Orn/Lys/Arg decarboxylases family 1 pyridoxal-P attachment site" evidence="6">
    <location>
        <begin position="4"/>
        <end position="255"/>
    </location>
</feature>
<dbReference type="Pfam" id="PF03711">
    <property type="entry name" value="OKR_DC_1_C"/>
    <property type="match status" value="1"/>
</dbReference>
<evidence type="ECO:0000259" key="7">
    <source>
        <dbReference type="Pfam" id="PF03711"/>
    </source>
</evidence>
<dbReference type="InterPro" id="IPR052357">
    <property type="entry name" value="Orn_Lys_Arg_decarboxylase-I"/>
</dbReference>
<dbReference type="Gene3D" id="3.40.640.10">
    <property type="entry name" value="Type I PLP-dependent aspartate aminotransferase-like (Major domain)"/>
    <property type="match status" value="1"/>
</dbReference>
<comment type="cofactor">
    <cofactor evidence="1">
        <name>pyridoxal 5'-phosphate</name>
        <dbReference type="ChEBI" id="CHEBI:597326"/>
    </cofactor>
</comment>
<keyword evidence="9" id="KW-1185">Reference proteome</keyword>
<sequence>MYAPLYQALQEHRAKQRASFHTPGHKNSPLALPDGLYALDFTELPDTDSLFEASGAIREAELAAARLFGARRTLISAGGCSLCIQAMLRLALPQGGQAVCGRVVHRSAVNAMALLDLEPVWAPNSTAGILKKLEQTPQAGAVYVTSPSYYGQLMDIPALAEACKRRGIPLLVDNAHGAHLAFTEPRLHPLQLGASMTACSAHKTLGVLTGGAWLNIADERYCGGAKQAMSLFASTSPNYMVMASLDWARAWLEEHAALAYPVLQARVAALREQAAALGFGFPQGRCDPTRLTLDASPLGFTGEEAAKRFRAEGVECEMADGAYVVFIATPFNSDADFDRLARALPRVAAKRGEPQGRTGGTARGPFPAIAPAKLRLRAAVFAPHEEIPLAFAAGRIAAEAACPCPPGIPVVMPGEIITPEAAEFLKSYGFFTIKVLK</sequence>
<evidence type="ECO:0000256" key="1">
    <source>
        <dbReference type="ARBA" id="ARBA00001933"/>
    </source>
</evidence>
<dbReference type="InterPro" id="IPR015421">
    <property type="entry name" value="PyrdxlP-dep_Trfase_major"/>
</dbReference>
<protein>
    <submittedName>
        <fullName evidence="8">Amino acid decarboxylase</fullName>
    </submittedName>
</protein>
<evidence type="ECO:0000256" key="5">
    <source>
        <dbReference type="ARBA" id="ARBA00023239"/>
    </source>
</evidence>
<reference evidence="8 9" key="1">
    <citation type="submission" date="2018-06" db="EMBL/GenBank/DDBJ databases">
        <title>Noncontiguous genome sequence of Ruminococcaceae bacterium ASD2818.</title>
        <authorList>
            <person name="Chaplin A.V."/>
            <person name="Sokolova S.R."/>
            <person name="Kochetkova T.O."/>
            <person name="Goltsov A.Y."/>
            <person name="Trofimov D.Y."/>
            <person name="Efimov B.A."/>
        </authorList>
    </citation>
    <scope>NUCLEOTIDE SEQUENCE [LARGE SCALE GENOMIC DNA]</scope>
    <source>
        <strain evidence="8 9">ASD2818</strain>
    </source>
</reference>
<dbReference type="EMBL" id="QLYR01000006">
    <property type="protein sequence ID" value="RAQ28317.1"/>
    <property type="molecule type" value="Genomic_DNA"/>
</dbReference>
<evidence type="ECO:0000313" key="9">
    <source>
        <dbReference type="Proteomes" id="UP000249377"/>
    </source>
</evidence>
<dbReference type="PANTHER" id="PTHR43277:SF4">
    <property type="entry name" value="ARGININE DECARBOXYLASE"/>
    <property type="match status" value="1"/>
</dbReference>
<dbReference type="PANTHER" id="PTHR43277">
    <property type="entry name" value="ARGININE DECARBOXYLASE"/>
    <property type="match status" value="1"/>
</dbReference>